<reference evidence="2" key="1">
    <citation type="journal article" date="2010" name="Nat. Biotechnol.">
        <title>Draft genome sequence of the oilseed species Ricinus communis.</title>
        <authorList>
            <person name="Chan A.P."/>
            <person name="Crabtree J."/>
            <person name="Zhao Q."/>
            <person name="Lorenzi H."/>
            <person name="Orvis J."/>
            <person name="Puiu D."/>
            <person name="Melake-Berhan A."/>
            <person name="Jones K.M."/>
            <person name="Redman J."/>
            <person name="Chen G."/>
            <person name="Cahoon E.B."/>
            <person name="Gedil M."/>
            <person name="Stanke M."/>
            <person name="Haas B.J."/>
            <person name="Wortman J.R."/>
            <person name="Fraser-Liggett C.M."/>
            <person name="Ravel J."/>
            <person name="Rabinowicz P.D."/>
        </authorList>
    </citation>
    <scope>NUCLEOTIDE SEQUENCE [LARGE SCALE GENOMIC DNA]</scope>
    <source>
        <strain evidence="2">cv. Hale</strain>
    </source>
</reference>
<dbReference type="EMBL" id="EQ983252">
    <property type="protein sequence ID" value="EEF24154.1"/>
    <property type="molecule type" value="Genomic_DNA"/>
</dbReference>
<evidence type="ECO:0000313" key="2">
    <source>
        <dbReference type="Proteomes" id="UP000008311"/>
    </source>
</evidence>
<sequence>TSGNEDKHKRAVLDSLKAGWLSAAEDMVQQYYGLQGDGSTMKIDLDTTDGKNGVLASVTGASGLGNDVTLNIDMADFNDISTPDGGTGPVYDDRVIAHEMVHAIMLHSTGMNLPQWFIEGTAELIHGADER</sequence>
<evidence type="ECO:0000313" key="1">
    <source>
        <dbReference type="EMBL" id="EEF24154.1"/>
    </source>
</evidence>
<keyword evidence="2" id="KW-1185">Reference proteome</keyword>
<name>B9TJ10_RICCO</name>
<organism evidence="1 2">
    <name type="scientific">Ricinus communis</name>
    <name type="common">Castor bean</name>
    <dbReference type="NCBI Taxonomy" id="3988"/>
    <lineage>
        <taxon>Eukaryota</taxon>
        <taxon>Viridiplantae</taxon>
        <taxon>Streptophyta</taxon>
        <taxon>Embryophyta</taxon>
        <taxon>Tracheophyta</taxon>
        <taxon>Spermatophyta</taxon>
        <taxon>Magnoliopsida</taxon>
        <taxon>eudicotyledons</taxon>
        <taxon>Gunneridae</taxon>
        <taxon>Pentapetalae</taxon>
        <taxon>rosids</taxon>
        <taxon>fabids</taxon>
        <taxon>Malpighiales</taxon>
        <taxon>Euphorbiaceae</taxon>
        <taxon>Acalyphoideae</taxon>
        <taxon>Acalypheae</taxon>
        <taxon>Ricinus</taxon>
    </lineage>
</organism>
<feature type="non-terminal residue" evidence="1">
    <location>
        <position position="131"/>
    </location>
</feature>
<dbReference type="InParanoid" id="B9TJ10"/>
<dbReference type="Proteomes" id="UP000008311">
    <property type="component" value="Unassembled WGS sequence"/>
</dbReference>
<dbReference type="AlphaFoldDB" id="B9TJ10"/>
<feature type="non-terminal residue" evidence="1">
    <location>
        <position position="1"/>
    </location>
</feature>
<accession>B9TJ10</accession>
<protein>
    <submittedName>
        <fullName evidence="1">Uncharacterized protein</fullName>
    </submittedName>
</protein>
<gene>
    <name evidence="1" type="ORF">RCOM_1848730</name>
</gene>
<proteinExistence type="predicted"/>